<name>A0ABY8FZQ8_9SPHN</name>
<dbReference type="EMBL" id="CP121106">
    <property type="protein sequence ID" value="WFL78871.1"/>
    <property type="molecule type" value="Genomic_DNA"/>
</dbReference>
<comment type="similarity">
    <text evidence="1">Belongs to the peptidase S58 family.</text>
</comment>
<dbReference type="PANTHER" id="PTHR36512:SF3">
    <property type="entry name" value="BLR5678 PROTEIN"/>
    <property type="match status" value="1"/>
</dbReference>
<dbReference type="Pfam" id="PF03576">
    <property type="entry name" value="Peptidase_S58"/>
    <property type="match status" value="1"/>
</dbReference>
<evidence type="ECO:0000256" key="1">
    <source>
        <dbReference type="ARBA" id="ARBA00007068"/>
    </source>
</evidence>
<evidence type="ECO:0000313" key="4">
    <source>
        <dbReference type="Proteomes" id="UP001215827"/>
    </source>
</evidence>
<reference evidence="3 4" key="1">
    <citation type="submission" date="2023-03" db="EMBL/GenBank/DDBJ databases">
        <title>Altererythrobacter sp. CAU 1644 isolated from sand.</title>
        <authorList>
            <person name="Kim W."/>
        </authorList>
    </citation>
    <scope>NUCLEOTIDE SEQUENCE [LARGE SCALE GENOMIC DNA]</scope>
    <source>
        <strain evidence="3 4">CAU 1644</strain>
    </source>
</reference>
<keyword evidence="2" id="KW-0732">Signal</keyword>
<protein>
    <submittedName>
        <fullName evidence="3">P1 family peptidase</fullName>
    </submittedName>
</protein>
<dbReference type="RefSeq" id="WP_278017560.1">
    <property type="nucleotide sequence ID" value="NZ_CP121106.1"/>
</dbReference>
<feature type="signal peptide" evidence="2">
    <location>
        <begin position="1"/>
        <end position="25"/>
    </location>
</feature>
<gene>
    <name evidence="3" type="ORF">P7228_07350</name>
</gene>
<proteinExistence type="inferred from homology"/>
<dbReference type="SUPFAM" id="SSF56266">
    <property type="entry name" value="DmpA/ArgJ-like"/>
    <property type="match status" value="1"/>
</dbReference>
<dbReference type="Proteomes" id="UP001215827">
    <property type="component" value="Chromosome"/>
</dbReference>
<evidence type="ECO:0000256" key="2">
    <source>
        <dbReference type="SAM" id="SignalP"/>
    </source>
</evidence>
<dbReference type="InterPro" id="IPR016117">
    <property type="entry name" value="ArgJ-like_dom_sf"/>
</dbReference>
<dbReference type="Gene3D" id="3.60.70.12">
    <property type="entry name" value="L-amino peptidase D-ALA esterase/amidase"/>
    <property type="match status" value="1"/>
</dbReference>
<dbReference type="PANTHER" id="PTHR36512">
    <property type="entry name" value="D-AMINOPEPTIDASE"/>
    <property type="match status" value="1"/>
</dbReference>
<dbReference type="InterPro" id="IPR005321">
    <property type="entry name" value="Peptidase_S58_DmpA"/>
</dbReference>
<dbReference type="CDD" id="cd02253">
    <property type="entry name" value="DmpA"/>
    <property type="match status" value="1"/>
</dbReference>
<sequence length="408" mass="42517">MLIFARAMAVSLVAALAVLPSMSEAETSPPAAQTVRARDLGVPFDGTPGPLNAITDVPGIEVGHTTLIAGEGKLVTGKGPVRTGVTAILPRGKTYDPVYAGWHALNGNGELTGTTWVEESGWLEGPVMITNTHSVGTVRDSTIEWAHQRKFFAPLAGEPDTFWMLPVVGETYDGDLSDINGFHVKKEHVFAALDGAKGGPVAEGNVGGGTGMITHGFKGGIGTSSRVVTTGGGEFTVGVLVQSNYGIRDTFTVAGVPVGREITDLTATYGDHNQETGSIIIVIATDAPLLPHQLKRVAQRATMGVARNGSYASNGSGDIFIAFSTGNPGAWSREETAKVASLSNDSLSPIFRATVEATEEAVINALVAAKTMTGINGNTAHAIPHDRLQAALRKYGRLVEQTGPAPKN</sequence>
<keyword evidence="4" id="KW-1185">Reference proteome</keyword>
<evidence type="ECO:0000313" key="3">
    <source>
        <dbReference type="EMBL" id="WFL78871.1"/>
    </source>
</evidence>
<organism evidence="3 4">
    <name type="scientific">Altererythrobacter arenosus</name>
    <dbReference type="NCBI Taxonomy" id="3032592"/>
    <lineage>
        <taxon>Bacteria</taxon>
        <taxon>Pseudomonadati</taxon>
        <taxon>Pseudomonadota</taxon>
        <taxon>Alphaproteobacteria</taxon>
        <taxon>Sphingomonadales</taxon>
        <taxon>Erythrobacteraceae</taxon>
        <taxon>Altererythrobacter</taxon>
    </lineage>
</organism>
<feature type="chain" id="PRO_5047352142" evidence="2">
    <location>
        <begin position="26"/>
        <end position="408"/>
    </location>
</feature>
<accession>A0ABY8FZQ8</accession>